<dbReference type="SMART" id="SM00233">
    <property type="entry name" value="PH"/>
    <property type="match status" value="1"/>
</dbReference>
<dbReference type="FunFam" id="1.10.555.10:FF:000004">
    <property type="entry name" value="active breakpoint cluster region-related protein-like"/>
    <property type="match status" value="1"/>
</dbReference>
<dbReference type="GO" id="GO:0043197">
    <property type="term" value="C:dendritic spine"/>
    <property type="evidence" value="ECO:0007669"/>
    <property type="project" value="UniProtKB-SubCell"/>
</dbReference>
<reference evidence="11" key="3">
    <citation type="submission" date="2025-09" db="UniProtKB">
        <authorList>
            <consortium name="Ensembl"/>
        </authorList>
    </citation>
    <scope>IDENTIFICATION</scope>
</reference>
<evidence type="ECO:0000256" key="5">
    <source>
        <dbReference type="ARBA" id="ARBA00023018"/>
    </source>
</evidence>
<comment type="subcellular location">
    <subcellularLocation>
        <location evidence="1">Cell projection</location>
        <location evidence="1">Axon</location>
    </subcellularLocation>
    <subcellularLocation>
        <location evidence="2">Cell projection</location>
        <location evidence="2">Dendritic spine</location>
    </subcellularLocation>
</comment>
<dbReference type="Pfam" id="PF00621">
    <property type="entry name" value="RhoGEF"/>
    <property type="match status" value="1"/>
</dbReference>
<name>A0A667XY76_9TELE</name>
<dbReference type="InterPro" id="IPR035892">
    <property type="entry name" value="C2_domain_sf"/>
</dbReference>
<keyword evidence="3" id="KW-0343">GTPase activation</keyword>
<dbReference type="PROSITE" id="PS50003">
    <property type="entry name" value="PH_DOMAIN"/>
    <property type="match status" value="1"/>
</dbReference>
<feature type="domain" description="DH" evidence="9">
    <location>
        <begin position="1"/>
        <end position="86"/>
    </location>
</feature>
<evidence type="ECO:0000256" key="1">
    <source>
        <dbReference type="ARBA" id="ARBA00004489"/>
    </source>
</evidence>
<dbReference type="InterPro" id="IPR000219">
    <property type="entry name" value="DH_dom"/>
</dbReference>
<dbReference type="FunFam" id="2.60.40.150:FF:000057">
    <property type="entry name" value="active breakpoint cluster region-related protein isoform X1"/>
    <property type="match status" value="1"/>
</dbReference>
<protein>
    <submittedName>
        <fullName evidence="11">BCR activator of RhoGEF and GTPase</fullName>
    </submittedName>
</protein>
<dbReference type="Pfam" id="PF00620">
    <property type="entry name" value="RhoGAP"/>
    <property type="match status" value="1"/>
</dbReference>
<dbReference type="CDD" id="cd08686">
    <property type="entry name" value="C2_ABR"/>
    <property type="match status" value="1"/>
</dbReference>
<dbReference type="Gene3D" id="1.20.900.10">
    <property type="entry name" value="Dbl homology (DH) domain"/>
    <property type="match status" value="1"/>
</dbReference>
<dbReference type="GO" id="GO:0005085">
    <property type="term" value="F:guanyl-nucleotide exchange factor activity"/>
    <property type="evidence" value="ECO:0007669"/>
    <property type="project" value="UniProtKB-KW"/>
</dbReference>
<dbReference type="InterPro" id="IPR000008">
    <property type="entry name" value="C2_dom"/>
</dbReference>
<dbReference type="Gene3D" id="1.10.555.10">
    <property type="entry name" value="Rho GTPase activation protein"/>
    <property type="match status" value="1"/>
</dbReference>
<organism evidence="11 12">
    <name type="scientific">Myripristis murdjan</name>
    <name type="common">pinecone soldierfish</name>
    <dbReference type="NCBI Taxonomy" id="586833"/>
    <lineage>
        <taxon>Eukaryota</taxon>
        <taxon>Metazoa</taxon>
        <taxon>Chordata</taxon>
        <taxon>Craniata</taxon>
        <taxon>Vertebrata</taxon>
        <taxon>Euteleostomi</taxon>
        <taxon>Actinopterygii</taxon>
        <taxon>Neopterygii</taxon>
        <taxon>Teleostei</taxon>
        <taxon>Neoteleostei</taxon>
        <taxon>Acanthomorphata</taxon>
        <taxon>Holocentriformes</taxon>
        <taxon>Holocentridae</taxon>
        <taxon>Myripristis</taxon>
    </lineage>
</organism>
<feature type="domain" description="C2" evidence="8">
    <location>
        <begin position="342"/>
        <end position="469"/>
    </location>
</feature>
<evidence type="ECO:0000259" key="8">
    <source>
        <dbReference type="PROSITE" id="PS50004"/>
    </source>
</evidence>
<dbReference type="Pfam" id="PF00168">
    <property type="entry name" value="C2"/>
    <property type="match status" value="1"/>
</dbReference>
<dbReference type="GO" id="GO:0030424">
    <property type="term" value="C:axon"/>
    <property type="evidence" value="ECO:0007669"/>
    <property type="project" value="UniProtKB-SubCell"/>
</dbReference>
<evidence type="ECO:0000259" key="9">
    <source>
        <dbReference type="PROSITE" id="PS50010"/>
    </source>
</evidence>
<evidence type="ECO:0000259" key="7">
    <source>
        <dbReference type="PROSITE" id="PS50003"/>
    </source>
</evidence>
<dbReference type="GO" id="GO:0016020">
    <property type="term" value="C:membrane"/>
    <property type="evidence" value="ECO:0007669"/>
    <property type="project" value="TreeGrafter"/>
</dbReference>
<dbReference type="InterPro" id="IPR037769">
    <property type="entry name" value="Abr/Bcr"/>
</dbReference>
<dbReference type="SUPFAM" id="SSF48350">
    <property type="entry name" value="GTPase activation domain, GAP"/>
    <property type="match status" value="1"/>
</dbReference>
<evidence type="ECO:0000256" key="2">
    <source>
        <dbReference type="ARBA" id="ARBA00004552"/>
    </source>
</evidence>
<dbReference type="SUPFAM" id="SSF48065">
    <property type="entry name" value="DBL homology domain (DH-domain)"/>
    <property type="match status" value="1"/>
</dbReference>
<evidence type="ECO:0000259" key="10">
    <source>
        <dbReference type="PROSITE" id="PS50238"/>
    </source>
</evidence>
<dbReference type="PROSITE" id="PS50238">
    <property type="entry name" value="RHOGAP"/>
    <property type="match status" value="1"/>
</dbReference>
<keyword evidence="6" id="KW-0966">Cell projection</keyword>
<feature type="domain" description="PH" evidence="7">
    <location>
        <begin position="158"/>
        <end position="315"/>
    </location>
</feature>
<proteinExistence type="predicted"/>
<dbReference type="PANTHER" id="PTHR23182:SF3">
    <property type="entry name" value="BREAKPOINT CLUSTER REGION PROTEIN"/>
    <property type="match status" value="1"/>
</dbReference>
<gene>
    <name evidence="11" type="primary">BCR</name>
    <name evidence="11" type="synonym">si:dkey-91m11.5</name>
</gene>
<dbReference type="Pfam" id="PF19057">
    <property type="entry name" value="PH_19"/>
    <property type="match status" value="1"/>
</dbReference>
<dbReference type="PROSITE" id="PS50004">
    <property type="entry name" value="C2"/>
    <property type="match status" value="1"/>
</dbReference>
<dbReference type="GO" id="GO:0005096">
    <property type="term" value="F:GTPase activator activity"/>
    <property type="evidence" value="ECO:0007669"/>
    <property type="project" value="UniProtKB-KW"/>
</dbReference>
<sequence>MRKWVLSGILASEEIYLSQLEALLIPMKPLRAAATTSQPMLTIQQIETIFFKVPELHEIHKDFYDALLPRVQDWSYQQCVGDLFQKLNLKVKSTKDCKDQSMCSMRIDYISQSFFFLHPDYPLLQDALRISQNFLSSINEEITPRRQSMTVKKGENRQLLRDRFMVELVEGSRKLRHVFLFTDLLLCTKLKKQAAGKGQQYDCKWYIPLADVTFQNIEDCESNPIPLVQDEEIDAMKIKISQIKNEIQREKRTTKGSKVIERLRKKLSEQESLLLLMSPNMAFRVANRNGKGFTFLISSDYERAEWREIIREQQKKCFKSFSLTSLELQMLTNSCVKLQTVHTIPMTMNKEDDESPGLYGFLNVIVHSASGLKQSLNLYCTLEVDSFGYFVNKAKTRVYRDSTEPSWNEEFEIELEGSQTLRLLCYEKCCNRTKQGKEDGENTDKIVAKGQIKMDPQTLQNKDWQRTVISMNGIEVKLSMKFTSREFSLKRMPSRKQSGVFGVKINVVTKRERSKVPLIVRQCVEEIERRGMEEVGIYRVSGVATDIQALKAAFDSNNKDVSMMMREMDVNAIAGTLKLYFRELPEPLFTDDLYPNFAGGIALSDSVAKDSCMLNLLLSLPEPNLVTFLFLLDHLKRVAENESINKMSFHNLATVFGPTLLRPSEKDSKISASTTLPISMNDSWSLEVMSQVQVLLYFLQLESIPTPDSKRQSLLFSTEV</sequence>
<dbReference type="SMART" id="SM00325">
    <property type="entry name" value="RhoGEF"/>
    <property type="match status" value="1"/>
</dbReference>
<dbReference type="Ensembl" id="ENSMMDT00005014608.1">
    <property type="protein sequence ID" value="ENSMMDP00005014211.1"/>
    <property type="gene ID" value="ENSMMDG00005000871.1"/>
</dbReference>
<evidence type="ECO:0000313" key="11">
    <source>
        <dbReference type="Ensembl" id="ENSMMDP00005014211.1"/>
    </source>
</evidence>
<accession>A0A667XY76</accession>
<dbReference type="Proteomes" id="UP000472263">
    <property type="component" value="Chromosome 9"/>
</dbReference>
<dbReference type="InterPro" id="IPR035899">
    <property type="entry name" value="DBL_dom_sf"/>
</dbReference>
<reference evidence="11" key="2">
    <citation type="submission" date="2025-08" db="UniProtKB">
        <authorList>
            <consortium name="Ensembl"/>
        </authorList>
    </citation>
    <scope>IDENTIFICATION</scope>
</reference>
<dbReference type="SMART" id="SM00239">
    <property type="entry name" value="C2"/>
    <property type="match status" value="1"/>
</dbReference>
<evidence type="ECO:0000313" key="12">
    <source>
        <dbReference type="Proteomes" id="UP000472263"/>
    </source>
</evidence>
<dbReference type="CDD" id="cd04387">
    <property type="entry name" value="RhoGAP_Bcr"/>
    <property type="match status" value="1"/>
</dbReference>
<dbReference type="PANTHER" id="PTHR23182">
    <property type="entry name" value="BREAKPOINT CLUSTER REGION PROTEIN BCR"/>
    <property type="match status" value="1"/>
</dbReference>
<dbReference type="Gene3D" id="2.60.40.150">
    <property type="entry name" value="C2 domain"/>
    <property type="match status" value="1"/>
</dbReference>
<evidence type="ECO:0000256" key="3">
    <source>
        <dbReference type="ARBA" id="ARBA00022468"/>
    </source>
</evidence>
<dbReference type="InterPro" id="IPR011993">
    <property type="entry name" value="PH-like_dom_sf"/>
</dbReference>
<dbReference type="InterPro" id="IPR008936">
    <property type="entry name" value="Rho_GTPase_activation_prot"/>
</dbReference>
<feature type="domain" description="Rho-GAP" evidence="10">
    <location>
        <begin position="503"/>
        <end position="697"/>
    </location>
</feature>
<evidence type="ECO:0000256" key="6">
    <source>
        <dbReference type="ARBA" id="ARBA00023273"/>
    </source>
</evidence>
<dbReference type="InterPro" id="IPR000198">
    <property type="entry name" value="RhoGAP_dom"/>
</dbReference>
<dbReference type="PROSITE" id="PS50010">
    <property type="entry name" value="DH_2"/>
    <property type="match status" value="1"/>
</dbReference>
<keyword evidence="5" id="KW-0770">Synapse</keyword>
<evidence type="ECO:0000256" key="4">
    <source>
        <dbReference type="ARBA" id="ARBA00022658"/>
    </source>
</evidence>
<dbReference type="GeneTree" id="ENSGT00940000153491"/>
<keyword evidence="4" id="KW-0344">Guanine-nucleotide releasing factor</keyword>
<dbReference type="SMART" id="SM00324">
    <property type="entry name" value="RhoGAP"/>
    <property type="match status" value="1"/>
</dbReference>
<reference evidence="11" key="1">
    <citation type="submission" date="2019-06" db="EMBL/GenBank/DDBJ databases">
        <authorList>
            <consortium name="Wellcome Sanger Institute Data Sharing"/>
        </authorList>
    </citation>
    <scope>NUCLEOTIDE SEQUENCE [LARGE SCALE GENOMIC DNA]</scope>
</reference>
<dbReference type="Gene3D" id="2.30.29.30">
    <property type="entry name" value="Pleckstrin-homology domain (PH domain)/Phosphotyrosine-binding domain (PTB)"/>
    <property type="match status" value="1"/>
</dbReference>
<dbReference type="AlphaFoldDB" id="A0A667XY76"/>
<dbReference type="InterPro" id="IPR001849">
    <property type="entry name" value="PH_domain"/>
</dbReference>
<keyword evidence="12" id="KW-1185">Reference proteome</keyword>
<dbReference type="SUPFAM" id="SSF50729">
    <property type="entry name" value="PH domain-like"/>
    <property type="match status" value="1"/>
</dbReference>
<dbReference type="GO" id="GO:0007165">
    <property type="term" value="P:signal transduction"/>
    <property type="evidence" value="ECO:0007669"/>
    <property type="project" value="InterPro"/>
</dbReference>
<dbReference type="SUPFAM" id="SSF49562">
    <property type="entry name" value="C2 domain (Calcium/lipid-binding domain, CaLB)"/>
    <property type="match status" value="1"/>
</dbReference>